<dbReference type="AlphaFoldDB" id="A0A0P1ADS0"/>
<evidence type="ECO:0000313" key="2">
    <source>
        <dbReference type="Proteomes" id="UP000054928"/>
    </source>
</evidence>
<proteinExistence type="predicted"/>
<accession>A0A0P1ADS0</accession>
<dbReference type="GeneID" id="36403858"/>
<reference evidence="2" key="1">
    <citation type="submission" date="2014-09" db="EMBL/GenBank/DDBJ databases">
        <authorList>
            <person name="Sharma Rahul"/>
            <person name="Thines Marco"/>
        </authorList>
    </citation>
    <scope>NUCLEOTIDE SEQUENCE [LARGE SCALE GENOMIC DNA]</scope>
</reference>
<dbReference type="EMBL" id="CCYD01000322">
    <property type="protein sequence ID" value="CEG38749.1"/>
    <property type="molecule type" value="Genomic_DNA"/>
</dbReference>
<evidence type="ECO:0000313" key="1">
    <source>
        <dbReference type="EMBL" id="CEG38749.1"/>
    </source>
</evidence>
<sequence length="65" mass="7674">MNFPLKTNFFPQIRLTAQERSCDQGNGYGVDEPKRSRLLDVLLTDEQRSVYRQEKREDINIDTNL</sequence>
<name>A0A0P1ADS0_PLAHL</name>
<keyword evidence="2" id="KW-1185">Reference proteome</keyword>
<organism evidence="1 2">
    <name type="scientific">Plasmopara halstedii</name>
    <name type="common">Downy mildew of sunflower</name>
    <dbReference type="NCBI Taxonomy" id="4781"/>
    <lineage>
        <taxon>Eukaryota</taxon>
        <taxon>Sar</taxon>
        <taxon>Stramenopiles</taxon>
        <taxon>Oomycota</taxon>
        <taxon>Peronosporomycetes</taxon>
        <taxon>Peronosporales</taxon>
        <taxon>Peronosporaceae</taxon>
        <taxon>Plasmopara</taxon>
    </lineage>
</organism>
<protein>
    <submittedName>
        <fullName evidence="1">Uncharacterized protein</fullName>
    </submittedName>
</protein>
<dbReference type="Proteomes" id="UP000054928">
    <property type="component" value="Unassembled WGS sequence"/>
</dbReference>
<dbReference type="RefSeq" id="XP_024575118.1">
    <property type="nucleotide sequence ID" value="XM_024724219.1"/>
</dbReference>